<dbReference type="RefSeq" id="WP_252739932.1">
    <property type="nucleotide sequence ID" value="NZ_JAMXIB010000001.1"/>
</dbReference>
<evidence type="ECO:0000256" key="1">
    <source>
        <dbReference type="SAM" id="Phobius"/>
    </source>
</evidence>
<comment type="caution">
    <text evidence="2">The sequence shown here is derived from an EMBL/GenBank/DDBJ whole genome shotgun (WGS) entry which is preliminary data.</text>
</comment>
<name>A0ABT1AU71_9FLAO</name>
<sequence>MTAPRNFPQSQRALSWKTCYFLSLGILPVLIVLNFYGLYSNRFYFLKIDNYIFPIFSLLHFVFLYVMRFKIREGEYPDPVMRNVEYGMYAVLMIYLFKCFDTLYILMSYNNYQAYIIPETFLPVGFLTLGLQVFLVVLTLLSFWYRKALVGVYDFEQIDENMNSWQ</sequence>
<keyword evidence="1" id="KW-1133">Transmembrane helix</keyword>
<feature type="transmembrane region" description="Helical" evidence="1">
    <location>
        <begin position="121"/>
        <end position="145"/>
    </location>
</feature>
<gene>
    <name evidence="2" type="ORF">NG653_01740</name>
</gene>
<keyword evidence="1" id="KW-0472">Membrane</keyword>
<evidence type="ECO:0000313" key="3">
    <source>
        <dbReference type="Proteomes" id="UP001206312"/>
    </source>
</evidence>
<evidence type="ECO:0000313" key="2">
    <source>
        <dbReference type="EMBL" id="MCO5723559.1"/>
    </source>
</evidence>
<feature type="transmembrane region" description="Helical" evidence="1">
    <location>
        <begin position="88"/>
        <end position="109"/>
    </location>
</feature>
<keyword evidence="3" id="KW-1185">Reference proteome</keyword>
<evidence type="ECO:0008006" key="4">
    <source>
        <dbReference type="Google" id="ProtNLM"/>
    </source>
</evidence>
<feature type="transmembrane region" description="Helical" evidence="1">
    <location>
        <begin position="51"/>
        <end position="67"/>
    </location>
</feature>
<dbReference type="EMBL" id="JAMXIB010000001">
    <property type="protein sequence ID" value="MCO5723559.1"/>
    <property type="molecule type" value="Genomic_DNA"/>
</dbReference>
<accession>A0ABT1AU71</accession>
<proteinExistence type="predicted"/>
<reference evidence="2 3" key="1">
    <citation type="submission" date="2022-06" db="EMBL/GenBank/DDBJ databases">
        <authorList>
            <person name="Xuan X."/>
        </authorList>
    </citation>
    <scope>NUCLEOTIDE SEQUENCE [LARGE SCALE GENOMIC DNA]</scope>
    <source>
        <strain evidence="2 3">2V75</strain>
    </source>
</reference>
<organism evidence="2 3">
    <name type="scientific">Robiginitalea marina</name>
    <dbReference type="NCBI Taxonomy" id="2954105"/>
    <lineage>
        <taxon>Bacteria</taxon>
        <taxon>Pseudomonadati</taxon>
        <taxon>Bacteroidota</taxon>
        <taxon>Flavobacteriia</taxon>
        <taxon>Flavobacteriales</taxon>
        <taxon>Flavobacteriaceae</taxon>
        <taxon>Robiginitalea</taxon>
    </lineage>
</organism>
<protein>
    <recommendedName>
        <fullName evidence="4">DUF2975 domain-containing protein</fullName>
    </recommendedName>
</protein>
<keyword evidence="1" id="KW-0812">Transmembrane</keyword>
<dbReference type="Proteomes" id="UP001206312">
    <property type="component" value="Unassembled WGS sequence"/>
</dbReference>
<feature type="transmembrane region" description="Helical" evidence="1">
    <location>
        <begin position="20"/>
        <end position="39"/>
    </location>
</feature>